<dbReference type="Proteomes" id="UP000634668">
    <property type="component" value="Unassembled WGS sequence"/>
</dbReference>
<comment type="caution">
    <text evidence="3">The sequence shown here is derived from an EMBL/GenBank/DDBJ whole genome shotgun (WGS) entry which is preliminary data.</text>
</comment>
<reference evidence="3" key="2">
    <citation type="submission" date="2020-09" db="EMBL/GenBank/DDBJ databases">
        <authorList>
            <person name="Sun Q."/>
            <person name="Kim S."/>
        </authorList>
    </citation>
    <scope>NUCLEOTIDE SEQUENCE</scope>
    <source>
        <strain evidence="3">KCTC 12113</strain>
    </source>
</reference>
<evidence type="ECO:0000256" key="1">
    <source>
        <dbReference type="SAM" id="Coils"/>
    </source>
</evidence>
<keyword evidence="4" id="KW-1185">Reference proteome</keyword>
<proteinExistence type="predicted"/>
<dbReference type="NCBIfam" id="NF041495">
    <property type="entry name" value="MobB_relaxase"/>
    <property type="match status" value="1"/>
</dbReference>
<keyword evidence="1" id="KW-0175">Coiled coil</keyword>
<dbReference type="RefSeq" id="WP_026813269.1">
    <property type="nucleotide sequence ID" value="NZ_BMWP01000012.1"/>
</dbReference>
<accession>A0A918IXC9</accession>
<dbReference type="Pfam" id="PF18976">
    <property type="entry name" value="DUF5712"/>
    <property type="match status" value="1"/>
</dbReference>
<gene>
    <name evidence="3" type="ORF">GCM10007383_20290</name>
</gene>
<dbReference type="InterPro" id="IPR043766">
    <property type="entry name" value="BfmA-like"/>
</dbReference>
<name>A0A918IXC9_9FLAO</name>
<protein>
    <recommendedName>
        <fullName evidence="5">Mobilization protein</fullName>
    </recommendedName>
</protein>
<dbReference type="EMBL" id="BMWP01000012">
    <property type="protein sequence ID" value="GGW35233.1"/>
    <property type="molecule type" value="Genomic_DNA"/>
</dbReference>
<evidence type="ECO:0000313" key="3">
    <source>
        <dbReference type="EMBL" id="GGW35233.1"/>
    </source>
</evidence>
<evidence type="ECO:0008006" key="5">
    <source>
        <dbReference type="Google" id="ProtNLM"/>
    </source>
</evidence>
<organism evidence="3 4">
    <name type="scientific">Arenibacter certesii</name>
    <dbReference type="NCBI Taxonomy" id="228955"/>
    <lineage>
        <taxon>Bacteria</taxon>
        <taxon>Pseudomonadati</taxon>
        <taxon>Bacteroidota</taxon>
        <taxon>Flavobacteriia</taxon>
        <taxon>Flavobacteriales</taxon>
        <taxon>Flavobacteriaceae</taxon>
        <taxon>Arenibacter</taxon>
    </lineage>
</organism>
<evidence type="ECO:0000313" key="4">
    <source>
        <dbReference type="Proteomes" id="UP000634668"/>
    </source>
</evidence>
<evidence type="ECO:0000256" key="2">
    <source>
        <dbReference type="SAM" id="MobiDB-lite"/>
    </source>
</evidence>
<sequence>MYITITPQKLGGTYSQGSADFVGYLEKENQGLEQQDVEHFFNQYGDEISAEEVVKEIDGNTAKLKKKEPKFYSITVSPSKYELRKLQNNSQDLKTYTRELMKDYVASFNREINGRPISIDDIKYYAKIEHQRAFKGTDFQIKENQPYATKILQLKTEIQNVQDGRAEGNIKKMNREIAKLERQAPHQQNGKRIVQGMAKDGNQSHIHIIVSRKDASNSVSLSPGSKHKASEVEMHGKKVKRGFDRDTFFAKAEKTFDTKFGYKRNFAETYKARKDFVKNPNLYFAALMKLPANEKALAFKMITKTGLPVIPSIPVSQAQIALRVFKRLRRGAEIAIKSSSIGI</sequence>
<feature type="region of interest" description="Disordered" evidence="2">
    <location>
        <begin position="217"/>
        <end position="236"/>
    </location>
</feature>
<dbReference type="InterPro" id="IPR048098">
    <property type="entry name" value="MobB"/>
</dbReference>
<feature type="coiled-coil region" evidence="1">
    <location>
        <begin position="163"/>
        <end position="190"/>
    </location>
</feature>
<dbReference type="AlphaFoldDB" id="A0A918IXC9"/>
<reference evidence="3" key="1">
    <citation type="journal article" date="2014" name="Int. J. Syst. Evol. Microbiol.">
        <title>Complete genome sequence of Corynebacterium casei LMG S-19264T (=DSM 44701T), isolated from a smear-ripened cheese.</title>
        <authorList>
            <consortium name="US DOE Joint Genome Institute (JGI-PGF)"/>
            <person name="Walter F."/>
            <person name="Albersmeier A."/>
            <person name="Kalinowski J."/>
            <person name="Ruckert C."/>
        </authorList>
    </citation>
    <scope>NUCLEOTIDE SEQUENCE</scope>
    <source>
        <strain evidence="3">KCTC 12113</strain>
    </source>
</reference>